<dbReference type="InterPro" id="IPR002725">
    <property type="entry name" value="YgjP-like_metallopeptidase"/>
</dbReference>
<protein>
    <recommendedName>
        <fullName evidence="1">YgjP-like metallopeptidase domain-containing protein</fullName>
    </recommendedName>
</protein>
<evidence type="ECO:0000259" key="1">
    <source>
        <dbReference type="Pfam" id="PF01863"/>
    </source>
</evidence>
<dbReference type="PANTHER" id="PTHR30399:SF1">
    <property type="entry name" value="UTP PYROPHOSPHATASE"/>
    <property type="match status" value="1"/>
</dbReference>
<dbReference type="EMBL" id="FRFE01000003">
    <property type="protein sequence ID" value="SHO44830.1"/>
    <property type="molecule type" value="Genomic_DNA"/>
</dbReference>
<dbReference type="AlphaFoldDB" id="A0A1M7XZW2"/>
<name>A0A1M7XZW2_9BACT</name>
<evidence type="ECO:0000313" key="2">
    <source>
        <dbReference type="EMBL" id="SHO44830.1"/>
    </source>
</evidence>
<dbReference type="Proteomes" id="UP000184603">
    <property type="component" value="Unassembled WGS sequence"/>
</dbReference>
<dbReference type="STRING" id="1121416.SAMN02745220_00892"/>
<dbReference type="Pfam" id="PF01863">
    <property type="entry name" value="YgjP-like"/>
    <property type="match status" value="1"/>
</dbReference>
<sequence length="233" mass="27134">MKTYSLVVHDLVVTVQKKRVKNINLAIYPPDGRIRVSAPIKCSEETISAVIRARLGWINKKRAALLARPSQVVVEMVTGDTIDFFGQRYPLVVVEKSGTSGLQISNGTMELTVMPESSTEKKVSMLNEWYRRQLQLAIPDLLAQWQPKIGVTVNDWRIRRMKSRWGSCNILDRHIWLNLELAKLSPVCLEYVLVHELTHLLERYHNARFWSFMDQFLPHWRELRRELKSVQIT</sequence>
<keyword evidence="3" id="KW-1185">Reference proteome</keyword>
<accession>A0A1M7XZW2</accession>
<proteinExistence type="predicted"/>
<organism evidence="2 3">
    <name type="scientific">Desulfopila aestuarii DSM 18488</name>
    <dbReference type="NCBI Taxonomy" id="1121416"/>
    <lineage>
        <taxon>Bacteria</taxon>
        <taxon>Pseudomonadati</taxon>
        <taxon>Thermodesulfobacteriota</taxon>
        <taxon>Desulfobulbia</taxon>
        <taxon>Desulfobulbales</taxon>
        <taxon>Desulfocapsaceae</taxon>
        <taxon>Desulfopila</taxon>
    </lineage>
</organism>
<evidence type="ECO:0000313" key="3">
    <source>
        <dbReference type="Proteomes" id="UP000184603"/>
    </source>
</evidence>
<dbReference type="Gene3D" id="3.30.2010.10">
    <property type="entry name" value="Metalloproteases ('zincins'), catalytic domain"/>
    <property type="match status" value="1"/>
</dbReference>
<reference evidence="2 3" key="1">
    <citation type="submission" date="2016-12" db="EMBL/GenBank/DDBJ databases">
        <authorList>
            <person name="Song W.-J."/>
            <person name="Kurnit D.M."/>
        </authorList>
    </citation>
    <scope>NUCLEOTIDE SEQUENCE [LARGE SCALE GENOMIC DNA]</scope>
    <source>
        <strain evidence="2 3">DSM 18488</strain>
    </source>
</reference>
<dbReference type="PANTHER" id="PTHR30399">
    <property type="entry name" value="UNCHARACTERIZED PROTEIN YGJP"/>
    <property type="match status" value="1"/>
</dbReference>
<gene>
    <name evidence="2" type="ORF">SAMN02745220_00892</name>
</gene>
<feature type="domain" description="YgjP-like metallopeptidase" evidence="1">
    <location>
        <begin position="24"/>
        <end position="229"/>
    </location>
</feature>
<dbReference type="InterPro" id="IPR053136">
    <property type="entry name" value="UTP_pyrophosphatase-like"/>
</dbReference>
<dbReference type="CDD" id="cd07344">
    <property type="entry name" value="M48_yhfN_like"/>
    <property type="match status" value="1"/>
</dbReference>